<gene>
    <name evidence="13" type="ORF">DEW08_28645</name>
</gene>
<evidence type="ECO:0000256" key="7">
    <source>
        <dbReference type="ARBA" id="ARBA00023012"/>
    </source>
</evidence>
<dbReference type="EMBL" id="CP029358">
    <property type="protein sequence ID" value="AWK90144.1"/>
    <property type="molecule type" value="Genomic_DNA"/>
</dbReference>
<evidence type="ECO:0000256" key="2">
    <source>
        <dbReference type="ARBA" id="ARBA00004370"/>
    </source>
</evidence>
<dbReference type="Gene3D" id="3.40.50.2300">
    <property type="match status" value="2"/>
</dbReference>
<sequence length="1943" mass="209582">MTAMMAQGDTLDPKALLAALRQLRKGDFSVRLPLDLTGLDGDIAAAFNDVVELNEKLTAEVSRLSVAIGKEGKISQRAKLSNASGGWETCVDSINTLIGDMIQPTTEIARVIGAVAKGDLSKTMALEIEGRPLQGEFLRTARNVNTMVEQLVSVTSELTRVAREVGIEGKLGGQAQVKGVAGTWKDLTDNVNMMAENLTGQVRNIAEVTTAVARGDLSKKITVDVKGEILELKSTINTMVDQLNSFASEVTRVAREVGSEGKLGGQAKVEGVGGTWKDLTDNVNMMAENLTGQVRNIAEVTTAVAKGDLSKKITVDVKGEILELKSTINTMVDQLNSFASEVTRVAREVGSEGKLGGQAKVEGVGGTWKDLTDSVNMMAANLTGQVRNIAEVTTAVANGDLSKKITVDVKGEILELKSTINTMVDQLNSFASEVTRVAREVGSEGKLGGQAQVKGVGGTWKDLTDSVNLMAANLTGQVRNIAEVTTAVATGDLSKKITVPVKGEILELKNTINTMVDQLNSFASEVTRVAREVGSEGKLGGQAQVKGVAGTWKDLTDSVNLMAANLTGQVRNIAEVTTAVANGDLSKKITVDVKGEILELKSTINTMVDQLNSFASEVTRVAREVGSEGKLGGQAQVKGVAGTWKDLTDNVNAMATNLTGQVRNIAEVTTAVANGDLSKKITVDVKGEILELKLTINTMVDQLNSFASEVARVAREVGIEGKLGGQAQVKGVAGTWKDLTDNVNMMAANLTGQVRNIAEVTTAVARGDLSKKITVDVRGEILELKNTINTMVDQLNSFASEVTRVAREVGSEGKLGGQAKVEGVGGTWKDLTDNVNMMAANLTGQVRGIASVVTAVANGDLKQKLAVEAKGEIAALANTINGMIETLATFADQVTNVAREVGIEGKLGGQARVPGAAGLWKDLTENVNQLAANLTTQVRAIAEVATAVTKGDLTRSITVEAMGEVAALKDNINEMIRNLRDTTLKNAEQDWLKTNLAKFTRMLQGERDLVTVSNMILSEIAPLVNAQHGVFYVAGRERDEAMLELVASYALKERKNLANRFALKEGLVGQCAYEKKRILLTNVPKDYVSISSGLGEAPPLNIIVLPVLFEDEVKAVIELASFSRFSETHQSFLEQLTESIGIVLNTIAANMRTEGLLKQSQRLTSELQSQQEELKTTNERLEQQAASLRKSEELLKAQQEKLTTANEALEEKAEQLEKQNAEVERKNREVVLAKAALEEKAEQLALTSKYKSQFLANMSHELRTPLNSLLILSKLLADNPDTNLSDKQVEFARTIHAAGSDLLGLINDILDLSKIESGTVTLEIGEVVLSDLRSHVERTFSQIADQKRLSFTIDLDPGLPAAIQTDEKRLEQVLNNLLSNAFKFTDSGGVTFRVAPAAGGWSAAHPALNAAESVLAFTVTDTGIGIPEDKQRIIFEAFQQADGTTSRKYGGTGLGLSISREIARLLGGEIRVTSEPGRGSSFTLFIPLDFETAREGQSQPQSSRQPEAPRPIVAAGSEEGLALLQYHPAADDREKIRPGDPVVLIVEDDAKFASILIDLAREKGFRTVVSPAGQPTVGLARKFRPDAILLDIGLPDMDGWALLDLLKHDPQTRHIPVHVISAKDGRRRGLSMGAFDYSEKPVDREAIFAALNRVKSFVERPYRKLLIVEKESRQPGGIAALIGNGDVTSRTVTTTEAAAAALQEEAFDCMVLDLSTPQAADFELIEGLRGRETGAWMPVVVYAATDISPEDEARLRRLAEMVVLKSASSPAGLLDETALFLHRAVDRLPEEKRRALLDLHQHDPHLAGRRALVIDDDIRNIFSLASVMEAHDMEVLHAESGREGIQLLRQHPDIDVVLVDIMMPEMDGYQTMREIRAMEELRGLPVIAVTAKAMKGDREKCIEAGATDYLAKPVDIDHLLSLLRIWTSMRGNRNGGRQQAEWV</sequence>
<dbReference type="InterPro" id="IPR036097">
    <property type="entry name" value="HisK_dim/P_sf"/>
</dbReference>
<dbReference type="FunFam" id="3.30.565.10:FF:000010">
    <property type="entry name" value="Sensor histidine kinase RcsC"/>
    <property type="match status" value="1"/>
</dbReference>
<dbReference type="PRINTS" id="PR00344">
    <property type="entry name" value="BCTRLSENSOR"/>
</dbReference>
<dbReference type="SMART" id="SM00448">
    <property type="entry name" value="REC"/>
    <property type="match status" value="2"/>
</dbReference>
<evidence type="ECO:0000313" key="13">
    <source>
        <dbReference type="EMBL" id="AWK90144.1"/>
    </source>
</evidence>
<evidence type="ECO:0000256" key="9">
    <source>
        <dbReference type="SAM" id="Coils"/>
    </source>
</evidence>
<keyword evidence="4 8" id="KW-0597">Phosphoprotein</keyword>
<protein>
    <recommendedName>
        <fullName evidence="3">histidine kinase</fullName>
        <ecNumber evidence="3">2.7.13.3</ecNumber>
    </recommendedName>
</protein>
<evidence type="ECO:0000259" key="11">
    <source>
        <dbReference type="PROSITE" id="PS50110"/>
    </source>
</evidence>
<dbReference type="InterPro" id="IPR003018">
    <property type="entry name" value="GAF"/>
</dbReference>
<geneLocation type="plasmid" evidence="13 14">
    <name>unnamed3</name>
</geneLocation>
<proteinExistence type="predicted"/>
<name>A0A2S2D057_9PROT</name>
<dbReference type="Pfam" id="PF00672">
    <property type="entry name" value="HAMP"/>
    <property type="match status" value="6"/>
</dbReference>
<dbReference type="KEGG" id="azz:DEW08_28645"/>
<feature type="domain" description="HAMP" evidence="12">
    <location>
        <begin position="932"/>
        <end position="984"/>
    </location>
</feature>
<dbReference type="InterPro" id="IPR029016">
    <property type="entry name" value="GAF-like_dom_sf"/>
</dbReference>
<dbReference type="EC" id="2.7.13.3" evidence="3"/>
<dbReference type="CDD" id="cd00082">
    <property type="entry name" value="HisKA"/>
    <property type="match status" value="1"/>
</dbReference>
<dbReference type="SMART" id="SM00065">
    <property type="entry name" value="GAF"/>
    <property type="match status" value="1"/>
</dbReference>
<feature type="domain" description="HAMP" evidence="12">
    <location>
        <begin position="748"/>
        <end position="800"/>
    </location>
</feature>
<dbReference type="InterPro" id="IPR036890">
    <property type="entry name" value="HATPase_C_sf"/>
</dbReference>
<dbReference type="FunFam" id="1.20.120.1530:FF:000002">
    <property type="entry name" value="Two-component osmosensing histidine kinase"/>
    <property type="match status" value="5"/>
</dbReference>
<dbReference type="InterPro" id="IPR003661">
    <property type="entry name" value="HisK_dim/P_dom"/>
</dbReference>
<feature type="domain" description="HAMP" evidence="12">
    <location>
        <begin position="288"/>
        <end position="340"/>
    </location>
</feature>
<feature type="domain" description="Histidine kinase" evidence="10">
    <location>
        <begin position="1257"/>
        <end position="1490"/>
    </location>
</feature>
<dbReference type="SMART" id="SM00387">
    <property type="entry name" value="HATPase_c"/>
    <property type="match status" value="1"/>
</dbReference>
<dbReference type="InterPro" id="IPR001789">
    <property type="entry name" value="Sig_transdc_resp-reg_receiver"/>
</dbReference>
<dbReference type="GO" id="GO:0000155">
    <property type="term" value="F:phosphorelay sensor kinase activity"/>
    <property type="evidence" value="ECO:0007669"/>
    <property type="project" value="InterPro"/>
</dbReference>
<dbReference type="Pfam" id="PF00072">
    <property type="entry name" value="Response_reg"/>
    <property type="match status" value="2"/>
</dbReference>
<feature type="domain" description="HAMP" evidence="12">
    <location>
        <begin position="99"/>
        <end position="156"/>
    </location>
</feature>
<dbReference type="PROSITE" id="PS50109">
    <property type="entry name" value="HIS_KIN"/>
    <property type="match status" value="1"/>
</dbReference>
<evidence type="ECO:0000259" key="10">
    <source>
        <dbReference type="PROSITE" id="PS50109"/>
    </source>
</evidence>
<dbReference type="GO" id="GO:0016020">
    <property type="term" value="C:membrane"/>
    <property type="evidence" value="ECO:0007669"/>
    <property type="project" value="UniProtKB-SubCell"/>
</dbReference>
<dbReference type="SUPFAM" id="SSF52172">
    <property type="entry name" value="CheY-like"/>
    <property type="match status" value="3"/>
</dbReference>
<dbReference type="CDD" id="cd17546">
    <property type="entry name" value="REC_hyHK_CKI1_RcsC-like"/>
    <property type="match status" value="1"/>
</dbReference>
<evidence type="ECO:0000256" key="6">
    <source>
        <dbReference type="ARBA" id="ARBA00022777"/>
    </source>
</evidence>
<feature type="domain" description="HAMP" evidence="12">
    <location>
        <begin position="564"/>
        <end position="616"/>
    </location>
</feature>
<dbReference type="CDD" id="cd16922">
    <property type="entry name" value="HATPase_EvgS-ArcB-TorS-like"/>
    <property type="match status" value="1"/>
</dbReference>
<dbReference type="Gene3D" id="1.10.287.130">
    <property type="match status" value="1"/>
</dbReference>
<feature type="domain" description="HAMP" evidence="12">
    <location>
        <begin position="840"/>
        <end position="892"/>
    </location>
</feature>
<feature type="modified residue" description="4-aspartylphosphate" evidence="8">
    <location>
        <position position="1860"/>
    </location>
</feature>
<dbReference type="InterPro" id="IPR003660">
    <property type="entry name" value="HAMP_dom"/>
</dbReference>
<dbReference type="PANTHER" id="PTHR45339:SF1">
    <property type="entry name" value="HYBRID SIGNAL TRANSDUCTION HISTIDINE KINASE J"/>
    <property type="match status" value="1"/>
</dbReference>
<feature type="domain" description="Response regulatory" evidence="11">
    <location>
        <begin position="1664"/>
        <end position="1780"/>
    </location>
</feature>
<evidence type="ECO:0000256" key="1">
    <source>
        <dbReference type="ARBA" id="ARBA00000085"/>
    </source>
</evidence>
<evidence type="ECO:0000256" key="5">
    <source>
        <dbReference type="ARBA" id="ARBA00022679"/>
    </source>
</evidence>
<evidence type="ECO:0000259" key="12">
    <source>
        <dbReference type="PROSITE" id="PS50885"/>
    </source>
</evidence>
<dbReference type="Pfam" id="PF13185">
    <property type="entry name" value="GAF_2"/>
    <property type="match status" value="1"/>
</dbReference>
<keyword evidence="7" id="KW-0902">Two-component regulatory system</keyword>
<dbReference type="PROSITE" id="PS50885">
    <property type="entry name" value="HAMP"/>
    <property type="match status" value="10"/>
</dbReference>
<accession>A0A2S2D057</accession>
<feature type="domain" description="Response regulatory" evidence="11">
    <location>
        <begin position="1810"/>
        <end position="1927"/>
    </location>
</feature>
<dbReference type="Pfam" id="PF02518">
    <property type="entry name" value="HATPase_c"/>
    <property type="match status" value="1"/>
</dbReference>
<dbReference type="InterPro" id="IPR005467">
    <property type="entry name" value="His_kinase_dom"/>
</dbReference>
<keyword evidence="13" id="KW-0614">Plasmid</keyword>
<dbReference type="PANTHER" id="PTHR45339">
    <property type="entry name" value="HYBRID SIGNAL TRANSDUCTION HISTIDINE KINASE J"/>
    <property type="match status" value="1"/>
</dbReference>
<dbReference type="PROSITE" id="PS50110">
    <property type="entry name" value="RESPONSE_REGULATORY"/>
    <property type="match status" value="3"/>
</dbReference>
<reference evidence="14" key="1">
    <citation type="submission" date="2018-05" db="EMBL/GenBank/DDBJ databases">
        <title>Azospirillum thermophila sp. nov., a novel isolated from hot spring.</title>
        <authorList>
            <person name="Zhao Z."/>
        </authorList>
    </citation>
    <scope>NUCLEOTIDE SEQUENCE [LARGE SCALE GENOMIC DNA]</scope>
    <source>
        <strain evidence="14">CFH 70021</strain>
        <plasmid evidence="14">unnamed3</plasmid>
    </source>
</reference>
<feature type="domain" description="HAMP" evidence="12">
    <location>
        <begin position="656"/>
        <end position="708"/>
    </location>
</feature>
<keyword evidence="9" id="KW-0175">Coiled coil</keyword>
<feature type="modified residue" description="4-aspartylphosphate" evidence="8">
    <location>
        <position position="1713"/>
    </location>
</feature>
<dbReference type="SUPFAM" id="SSF58104">
    <property type="entry name" value="Methyl-accepting chemotaxis protein (MCP) signaling domain"/>
    <property type="match status" value="3"/>
</dbReference>
<dbReference type="SMART" id="SM00388">
    <property type="entry name" value="HisKA"/>
    <property type="match status" value="1"/>
</dbReference>
<dbReference type="CDD" id="cd06225">
    <property type="entry name" value="HAMP"/>
    <property type="match status" value="9"/>
</dbReference>
<evidence type="ECO:0000313" key="14">
    <source>
        <dbReference type="Proteomes" id="UP000245629"/>
    </source>
</evidence>
<keyword evidence="6 13" id="KW-0418">Kinase</keyword>
<evidence type="ECO:0000256" key="3">
    <source>
        <dbReference type="ARBA" id="ARBA00012438"/>
    </source>
</evidence>
<dbReference type="Gene3D" id="1.20.120.1530">
    <property type="match status" value="6"/>
</dbReference>
<feature type="domain" description="HAMP" evidence="12">
    <location>
        <begin position="472"/>
        <end position="524"/>
    </location>
</feature>
<evidence type="ECO:0000256" key="4">
    <source>
        <dbReference type="ARBA" id="ARBA00022553"/>
    </source>
</evidence>
<dbReference type="SUPFAM" id="SSF47384">
    <property type="entry name" value="Homodimeric domain of signal transducing histidine kinase"/>
    <property type="match status" value="1"/>
</dbReference>
<dbReference type="SMART" id="SM00304">
    <property type="entry name" value="HAMP"/>
    <property type="match status" value="10"/>
</dbReference>
<dbReference type="Pfam" id="PF18947">
    <property type="entry name" value="HAMP_2"/>
    <property type="match status" value="4"/>
</dbReference>
<feature type="modified residue" description="4-aspartylphosphate" evidence="8">
    <location>
        <position position="1591"/>
    </location>
</feature>
<evidence type="ECO:0000256" key="8">
    <source>
        <dbReference type="PROSITE-ProRule" id="PRU00169"/>
    </source>
</evidence>
<dbReference type="InterPro" id="IPR004358">
    <property type="entry name" value="Sig_transdc_His_kin-like_C"/>
</dbReference>
<dbReference type="SUPFAM" id="SSF55874">
    <property type="entry name" value="ATPase domain of HSP90 chaperone/DNA topoisomerase II/histidine kinase"/>
    <property type="match status" value="1"/>
</dbReference>
<feature type="domain" description="HAMP" evidence="12">
    <location>
        <begin position="196"/>
        <end position="248"/>
    </location>
</feature>
<dbReference type="Gene3D" id="3.30.450.40">
    <property type="match status" value="1"/>
</dbReference>
<dbReference type="InterPro" id="IPR003594">
    <property type="entry name" value="HATPase_dom"/>
</dbReference>
<comment type="subcellular location">
    <subcellularLocation>
        <location evidence="2">Membrane</location>
    </subcellularLocation>
</comment>
<dbReference type="Pfam" id="PF00512">
    <property type="entry name" value="HisKA"/>
    <property type="match status" value="1"/>
</dbReference>
<dbReference type="Gene3D" id="3.30.565.10">
    <property type="entry name" value="Histidine kinase-like ATPase, C-terminal domain"/>
    <property type="match status" value="1"/>
</dbReference>
<dbReference type="SUPFAM" id="SSF55781">
    <property type="entry name" value="GAF domain-like"/>
    <property type="match status" value="1"/>
</dbReference>
<keyword evidence="14" id="KW-1185">Reference proteome</keyword>
<dbReference type="InterPro" id="IPR011006">
    <property type="entry name" value="CheY-like_superfamily"/>
</dbReference>
<feature type="domain" description="HAMP" evidence="12">
    <location>
        <begin position="380"/>
        <end position="432"/>
    </location>
</feature>
<organism evidence="13 14">
    <name type="scientific">Azospirillum thermophilum</name>
    <dbReference type="NCBI Taxonomy" id="2202148"/>
    <lineage>
        <taxon>Bacteria</taxon>
        <taxon>Pseudomonadati</taxon>
        <taxon>Pseudomonadota</taxon>
        <taxon>Alphaproteobacteria</taxon>
        <taxon>Rhodospirillales</taxon>
        <taxon>Azospirillaceae</taxon>
        <taxon>Azospirillum</taxon>
    </lineage>
</organism>
<feature type="domain" description="Response regulatory" evidence="11">
    <location>
        <begin position="1542"/>
        <end position="1655"/>
    </location>
</feature>
<feature type="coiled-coil region" evidence="9">
    <location>
        <begin position="1153"/>
        <end position="1243"/>
    </location>
</feature>
<comment type="catalytic activity">
    <reaction evidence="1">
        <text>ATP + protein L-histidine = ADP + protein N-phospho-L-histidine.</text>
        <dbReference type="EC" id="2.7.13.3"/>
    </reaction>
</comment>
<dbReference type="Proteomes" id="UP000245629">
    <property type="component" value="Plasmid unnamed3"/>
</dbReference>
<keyword evidence="5" id="KW-0808">Transferase</keyword>
<dbReference type="OrthoDB" id="9810730at2"/>